<evidence type="ECO:0008006" key="4">
    <source>
        <dbReference type="Google" id="ProtNLM"/>
    </source>
</evidence>
<reference evidence="2 3" key="1">
    <citation type="submission" date="2015-06" db="EMBL/GenBank/DDBJ databases">
        <title>Talaromyces atroroseus IBT 11181 draft genome.</title>
        <authorList>
            <person name="Rasmussen K.B."/>
            <person name="Rasmussen S."/>
            <person name="Petersen B."/>
            <person name="Sicheritz-Ponten T."/>
            <person name="Mortensen U.H."/>
            <person name="Thrane U."/>
        </authorList>
    </citation>
    <scope>NUCLEOTIDE SEQUENCE [LARGE SCALE GENOMIC DNA]</scope>
    <source>
        <strain evidence="2 3">IBT 11181</strain>
    </source>
</reference>
<gene>
    <name evidence="2" type="ORF">UA08_08024</name>
</gene>
<keyword evidence="1" id="KW-0175">Coiled coil</keyword>
<keyword evidence="3" id="KW-1185">Reference proteome</keyword>
<protein>
    <recommendedName>
        <fullName evidence="4">rRNA adenine N(6)-methyltransferase</fullName>
    </recommendedName>
</protein>
<accession>A0A225AFN3</accession>
<evidence type="ECO:0000313" key="3">
    <source>
        <dbReference type="Proteomes" id="UP000214365"/>
    </source>
</evidence>
<name>A0A225AFN3_TALAT</name>
<organism evidence="2 3">
    <name type="scientific">Talaromyces atroroseus</name>
    <dbReference type="NCBI Taxonomy" id="1441469"/>
    <lineage>
        <taxon>Eukaryota</taxon>
        <taxon>Fungi</taxon>
        <taxon>Dikarya</taxon>
        <taxon>Ascomycota</taxon>
        <taxon>Pezizomycotina</taxon>
        <taxon>Eurotiomycetes</taxon>
        <taxon>Eurotiomycetidae</taxon>
        <taxon>Eurotiales</taxon>
        <taxon>Trichocomaceae</taxon>
        <taxon>Talaromyces</taxon>
        <taxon>Talaromyces sect. Trachyspermi</taxon>
    </lineage>
</organism>
<dbReference type="Gene3D" id="3.40.50.150">
    <property type="entry name" value="Vaccinia Virus protein VP39"/>
    <property type="match status" value="1"/>
</dbReference>
<comment type="caution">
    <text evidence="2">The sequence shown here is derived from an EMBL/GenBank/DDBJ whole genome shotgun (WGS) entry which is preliminary data.</text>
</comment>
<proteinExistence type="predicted"/>
<feature type="coiled-coil region" evidence="1">
    <location>
        <begin position="366"/>
        <end position="422"/>
    </location>
</feature>
<evidence type="ECO:0000256" key="1">
    <source>
        <dbReference type="SAM" id="Coils"/>
    </source>
</evidence>
<dbReference type="Proteomes" id="UP000214365">
    <property type="component" value="Unassembled WGS sequence"/>
</dbReference>
<dbReference type="InterPro" id="IPR029063">
    <property type="entry name" value="SAM-dependent_MTases_sf"/>
</dbReference>
<dbReference type="AlphaFoldDB" id="A0A225AFN3"/>
<evidence type="ECO:0000313" key="2">
    <source>
        <dbReference type="EMBL" id="OKL56884.1"/>
    </source>
</evidence>
<dbReference type="RefSeq" id="XP_020117005.1">
    <property type="nucleotide sequence ID" value="XM_020262939.1"/>
</dbReference>
<dbReference type="EMBL" id="LFMY01000013">
    <property type="protein sequence ID" value="OKL56884.1"/>
    <property type="molecule type" value="Genomic_DNA"/>
</dbReference>
<dbReference type="GeneID" id="31007780"/>
<sequence>MNPRPLNPRGLTLRPRLEVFGRANVLSVRCLASASAPIVPKKKRKAVGTKEPRGPSRIDIVSEAFCDDLANHISRLFETNKPSVILDLCPGRSILSSKINDLIKPERHVVIEHRMSRYQRNIKKRLADKKGVEVHDEKLHYDTVKGISWMNVLNTYMADSTPQPGRNDLLILANLTDKAFKNPSRVWASLVGHSLIDRGHFRDWTIRTLMILPPDEAHLVVPRSAKDRRKVAMLTEAYAHRALYVAETDNSEYVASRECELASESAKLVAQRAEENNITIPEGRRQPAIQSMSDVPGGPRAPGFTTHTPIYAGYQAQHFWQAQQEFEQAVDLKPGTNEYQKARSHVWNVRAQLMHHARCVDVSIEFAKAQLQVDSLEKEMVKAKLESSKPSTAAKATDLATLDEMNTKLIQARAEMARKLDETPILANRTMPNYIDDYRMALGATGHIKDSHLLWDHRLFEPLYIRPDEVERTESRCSIMYVEPEHKDKLAERFAVDRAHDRPDEAVEIALSVIGSFGIRGRDPVSEMLDKLFPGQPINEVVKSVPELFAYIPKHLLSPPLEDKNEANGDSIYDDFEYFPQQVHLRSLPLSVLLKLLKAYLATTSSKSFLQVNRSLGGSATMYALRSWVFDIQDKK</sequence>
<dbReference type="OrthoDB" id="16079at2759"/>